<dbReference type="EMBL" id="JANPWB010000009">
    <property type="protein sequence ID" value="KAJ1154871.1"/>
    <property type="molecule type" value="Genomic_DNA"/>
</dbReference>
<dbReference type="Proteomes" id="UP001066276">
    <property type="component" value="Chromosome 5"/>
</dbReference>
<evidence type="ECO:0000256" key="1">
    <source>
        <dbReference type="SAM" id="MobiDB-lite"/>
    </source>
</evidence>
<feature type="compositionally biased region" description="Basic and acidic residues" evidence="1">
    <location>
        <begin position="67"/>
        <end position="77"/>
    </location>
</feature>
<comment type="caution">
    <text evidence="2">The sequence shown here is derived from an EMBL/GenBank/DDBJ whole genome shotgun (WGS) entry which is preliminary data.</text>
</comment>
<dbReference type="AlphaFoldDB" id="A0AAV7RTD7"/>
<reference evidence="2" key="1">
    <citation type="journal article" date="2022" name="bioRxiv">
        <title>Sequencing and chromosome-scale assembly of the giantPleurodeles waltlgenome.</title>
        <authorList>
            <person name="Brown T."/>
            <person name="Elewa A."/>
            <person name="Iarovenko S."/>
            <person name="Subramanian E."/>
            <person name="Araus A.J."/>
            <person name="Petzold A."/>
            <person name="Susuki M."/>
            <person name="Suzuki K.-i.T."/>
            <person name="Hayashi T."/>
            <person name="Toyoda A."/>
            <person name="Oliveira C."/>
            <person name="Osipova E."/>
            <person name="Leigh N.D."/>
            <person name="Simon A."/>
            <person name="Yun M.H."/>
        </authorList>
    </citation>
    <scope>NUCLEOTIDE SEQUENCE</scope>
    <source>
        <strain evidence="2">20211129_DDA</strain>
        <tissue evidence="2">Liver</tissue>
    </source>
</reference>
<protein>
    <submittedName>
        <fullName evidence="2">Uncharacterized protein</fullName>
    </submittedName>
</protein>
<keyword evidence="3" id="KW-1185">Reference proteome</keyword>
<feature type="region of interest" description="Disordered" evidence="1">
    <location>
        <begin position="67"/>
        <end position="96"/>
    </location>
</feature>
<name>A0AAV7RTD7_PLEWA</name>
<gene>
    <name evidence="2" type="ORF">NDU88_007614</name>
</gene>
<sequence>MGLISREAEQPGTRPHCGAATAIFHGEAPRIGPAVAHLSGAPVTSIFRGGRGNHSGCPLLAYIDDRPGRGTAEEPSRQKKLQPPFIFFSSSTRRRP</sequence>
<evidence type="ECO:0000313" key="2">
    <source>
        <dbReference type="EMBL" id="KAJ1154871.1"/>
    </source>
</evidence>
<proteinExistence type="predicted"/>
<accession>A0AAV7RTD7</accession>
<evidence type="ECO:0000313" key="3">
    <source>
        <dbReference type="Proteomes" id="UP001066276"/>
    </source>
</evidence>
<organism evidence="2 3">
    <name type="scientific">Pleurodeles waltl</name>
    <name type="common">Iberian ribbed newt</name>
    <dbReference type="NCBI Taxonomy" id="8319"/>
    <lineage>
        <taxon>Eukaryota</taxon>
        <taxon>Metazoa</taxon>
        <taxon>Chordata</taxon>
        <taxon>Craniata</taxon>
        <taxon>Vertebrata</taxon>
        <taxon>Euteleostomi</taxon>
        <taxon>Amphibia</taxon>
        <taxon>Batrachia</taxon>
        <taxon>Caudata</taxon>
        <taxon>Salamandroidea</taxon>
        <taxon>Salamandridae</taxon>
        <taxon>Pleurodelinae</taxon>
        <taxon>Pleurodeles</taxon>
    </lineage>
</organism>